<reference evidence="1 2" key="1">
    <citation type="submission" date="2017-03" db="EMBL/GenBank/DDBJ databases">
        <authorList>
            <person name="Afonso C.L."/>
            <person name="Miller P.J."/>
            <person name="Scott M.A."/>
            <person name="Spackman E."/>
            <person name="Goraichik I."/>
            <person name="Dimitrov K.M."/>
            <person name="Suarez D.L."/>
            <person name="Swayne D.E."/>
        </authorList>
    </citation>
    <scope>NUCLEOTIDE SEQUENCE [LARGE SCALE GENOMIC DNA]</scope>
    <source>
        <strain evidence="1 2">CECT 8397</strain>
    </source>
</reference>
<protein>
    <submittedName>
        <fullName evidence="1">Uncharacterized protein</fullName>
    </submittedName>
</protein>
<evidence type="ECO:0000313" key="2">
    <source>
        <dbReference type="Proteomes" id="UP000193623"/>
    </source>
</evidence>
<evidence type="ECO:0000313" key="1">
    <source>
        <dbReference type="EMBL" id="SLN62440.1"/>
    </source>
</evidence>
<accession>A0A1Y5THU3</accession>
<organism evidence="1 2">
    <name type="scientific">Pseudooctadecabacter jejudonensis</name>
    <dbReference type="NCBI Taxonomy" id="1391910"/>
    <lineage>
        <taxon>Bacteria</taxon>
        <taxon>Pseudomonadati</taxon>
        <taxon>Pseudomonadota</taxon>
        <taxon>Alphaproteobacteria</taxon>
        <taxon>Rhodobacterales</taxon>
        <taxon>Paracoccaceae</taxon>
        <taxon>Pseudooctadecabacter</taxon>
    </lineage>
</organism>
<dbReference type="Proteomes" id="UP000193623">
    <property type="component" value="Unassembled WGS sequence"/>
</dbReference>
<name>A0A1Y5THU3_9RHOB</name>
<proteinExistence type="predicted"/>
<sequence>MRLCAKDAIAEALFSSWIEPQEGYSAELSYRPFRTYTIDPVKNPDPNLTKGDSKNGDIFTSQRWAAKRAHDVFHAMRTNRPLFEKLKKSDGSFDRFHLTIVGSSVVGLTFHAVLIRLFRLWGEKDGENAMDLDEVMDIQFMDPHPLPMQWLSQARDRRIVPRFEYEALFKHDYKDETADLPAIRVRKADLIGPWNDTHNLEDPRSYKANKTFFGAVPDDFLIPKQLIWKACSVRSVAKAIRKGYFKFGCRSKFPEISFQPEPSGGPGLRRAMFKQCDTVYKLNEVDRVVFRTSAETTHPQDNMAKVETDYVLLATGPGTDIPPAPTDDAAQSTDRNQPIHNSQVSYWNTHKKELDLGETKDMRIMVVADGDSSAGMTYSSLFKDPHACSLTFLRNALEANGAVRKWFADLKDKIGSAPGIATTAHWQQRLNDDDILDMFVSDSFLDATVAPEIRTQLRNKTQIVVSLIEPSSEHAADGEKAAGVAQLDSGDVPNLMRVEDDVRWSQPDMSTRGGDLRREVLKRYFKGAWPENRIIMFLLQNVLEIYQHSASDGVPKIERSDHLPIGDDEMCRLRTSVFKADVTVGSGYSRPQYFKYVFDCRGKNGFTDDNIEEPVTVD</sequence>
<dbReference type="AlphaFoldDB" id="A0A1Y5THU3"/>
<keyword evidence="2" id="KW-1185">Reference proteome</keyword>
<gene>
    <name evidence="1" type="ORF">PSJ8397_03314</name>
</gene>
<dbReference type="EMBL" id="FWFT01000007">
    <property type="protein sequence ID" value="SLN62440.1"/>
    <property type="molecule type" value="Genomic_DNA"/>
</dbReference>